<feature type="compositionally biased region" description="Polar residues" evidence="12">
    <location>
        <begin position="956"/>
        <end position="969"/>
    </location>
</feature>
<evidence type="ECO:0000259" key="14">
    <source>
        <dbReference type="PROSITE" id="PS50031"/>
    </source>
</evidence>
<feature type="region of interest" description="Disordered" evidence="12">
    <location>
        <begin position="274"/>
        <end position="325"/>
    </location>
</feature>
<dbReference type="GO" id="GO:0006897">
    <property type="term" value="P:endocytosis"/>
    <property type="evidence" value="ECO:0007669"/>
    <property type="project" value="UniProtKB-KW"/>
</dbReference>
<keyword evidence="9" id="KW-0206">Cytoskeleton</keyword>
<feature type="compositionally biased region" description="Low complexity" evidence="12">
    <location>
        <begin position="128"/>
        <end position="137"/>
    </location>
</feature>
<dbReference type="Proteomes" id="UP001201980">
    <property type="component" value="Unassembled WGS sequence"/>
</dbReference>
<comment type="function">
    <text evidence="10">Component of the PAN1 actin cytoskeleton-regulatory complex required for the internalization of endosomes during actin-coupled endocytosis. The complex links the site of endocytosis to the cell membrane-associated actin cytoskeleton. Mediates uptake of external molecules and vacuolar degradation of plasma membrane proteins. Plays a role in the proper organization of the cell membrane-associated actin cytoskeleton and promotes its destabilization.</text>
</comment>
<feature type="compositionally biased region" description="Low complexity" evidence="12">
    <location>
        <begin position="489"/>
        <end position="502"/>
    </location>
</feature>
<dbReference type="GO" id="GO:0005886">
    <property type="term" value="C:plasma membrane"/>
    <property type="evidence" value="ECO:0007669"/>
    <property type="project" value="UniProtKB-SubCell"/>
</dbReference>
<dbReference type="SUPFAM" id="SSF46934">
    <property type="entry name" value="UBA-like"/>
    <property type="match status" value="1"/>
</dbReference>
<evidence type="ECO:0000256" key="1">
    <source>
        <dbReference type="ARBA" id="ARBA00004125"/>
    </source>
</evidence>
<dbReference type="EMBL" id="JAKWBI020000016">
    <property type="protein sequence ID" value="KAJ2906253.1"/>
    <property type="molecule type" value="Genomic_DNA"/>
</dbReference>
<evidence type="ECO:0000256" key="2">
    <source>
        <dbReference type="ARBA" id="ARBA00004134"/>
    </source>
</evidence>
<organism evidence="16 17">
    <name type="scientific">Zalerion maritima</name>
    <dbReference type="NCBI Taxonomy" id="339359"/>
    <lineage>
        <taxon>Eukaryota</taxon>
        <taxon>Fungi</taxon>
        <taxon>Dikarya</taxon>
        <taxon>Ascomycota</taxon>
        <taxon>Pezizomycotina</taxon>
        <taxon>Sordariomycetes</taxon>
        <taxon>Lulworthiomycetidae</taxon>
        <taxon>Lulworthiales</taxon>
        <taxon>Lulworthiaceae</taxon>
        <taxon>Zalerion</taxon>
    </lineage>
</organism>
<dbReference type="Gene3D" id="1.10.8.10">
    <property type="entry name" value="DNA helicase RuvA subunit, C-terminal domain"/>
    <property type="match status" value="1"/>
</dbReference>
<feature type="compositionally biased region" description="Basic and acidic residues" evidence="12">
    <location>
        <begin position="725"/>
        <end position="746"/>
    </location>
</feature>
<feature type="compositionally biased region" description="Acidic residues" evidence="12">
    <location>
        <begin position="1169"/>
        <end position="1178"/>
    </location>
</feature>
<dbReference type="GO" id="GO:0030479">
    <property type="term" value="C:actin cortical patch"/>
    <property type="evidence" value="ECO:0007669"/>
    <property type="project" value="UniProtKB-SubCell"/>
</dbReference>
<accession>A0AAD5RXE3</accession>
<protein>
    <submittedName>
        <fullName evidence="16">UBA/TS-N domain-containing protein</fullName>
    </submittedName>
</protein>
<dbReference type="GO" id="GO:0005509">
    <property type="term" value="F:calcium ion binding"/>
    <property type="evidence" value="ECO:0007669"/>
    <property type="project" value="InterPro"/>
</dbReference>
<feature type="compositionally biased region" description="Low complexity" evidence="12">
    <location>
        <begin position="463"/>
        <end position="479"/>
    </location>
</feature>
<dbReference type="InterPro" id="IPR015940">
    <property type="entry name" value="UBA"/>
</dbReference>
<evidence type="ECO:0000259" key="13">
    <source>
        <dbReference type="PROSITE" id="PS50030"/>
    </source>
</evidence>
<dbReference type="InterPro" id="IPR002048">
    <property type="entry name" value="EF_hand_dom"/>
</dbReference>
<keyword evidence="9" id="KW-0963">Cytoplasm</keyword>
<dbReference type="SMART" id="SM00054">
    <property type="entry name" value="EFh"/>
    <property type="match status" value="2"/>
</dbReference>
<keyword evidence="7 11" id="KW-0175">Coiled coil</keyword>
<evidence type="ECO:0000256" key="11">
    <source>
        <dbReference type="SAM" id="Coils"/>
    </source>
</evidence>
<dbReference type="InterPro" id="IPR011992">
    <property type="entry name" value="EF-hand-dom_pair"/>
</dbReference>
<dbReference type="SUPFAM" id="SSF47473">
    <property type="entry name" value="EF-hand"/>
    <property type="match status" value="3"/>
</dbReference>
<keyword evidence="17" id="KW-1185">Reference proteome</keyword>
<keyword evidence="6" id="KW-0967">Endosome</keyword>
<dbReference type="CDD" id="cd14270">
    <property type="entry name" value="UBA"/>
    <property type="match status" value="1"/>
</dbReference>
<dbReference type="CDD" id="cd00052">
    <property type="entry name" value="EH"/>
    <property type="match status" value="3"/>
</dbReference>
<evidence type="ECO:0000256" key="3">
    <source>
        <dbReference type="ARBA" id="ARBA00004413"/>
    </source>
</evidence>
<dbReference type="PROSITE" id="PS50030">
    <property type="entry name" value="UBA"/>
    <property type="match status" value="1"/>
</dbReference>
<dbReference type="PANTHER" id="PTHR11216">
    <property type="entry name" value="EH DOMAIN"/>
    <property type="match status" value="1"/>
</dbReference>
<evidence type="ECO:0000256" key="10">
    <source>
        <dbReference type="ARBA" id="ARBA00025194"/>
    </source>
</evidence>
<name>A0AAD5RXE3_9PEZI</name>
<feature type="compositionally biased region" description="Polar residues" evidence="12">
    <location>
        <begin position="878"/>
        <end position="887"/>
    </location>
</feature>
<sequence length="1429" mass="149158">MATDGNIDAGAPNLNLTQEEKRVYGHLFRQADINNLGVVTGEVAVKFFEKTALNSRVLGEIWQIADKENRGFLTPAGFGIVLRLIGHAQAGREPSPEMALNPGPLPRFEGVNIPPPPPMQSRPPPTTSPSAGLTPATTGGGLSSISAQGPGGAPIQIPALTAEKATQYANLFERQTLQSGQMLPGDAAKSIFEKSGLPNEVLGRIWQLADTEQRGALVMTEFVMSMHLLTCMKSGALRALPTILPAPLYEAATQRLPARGSPVTAIPPVPPIPKQLSGTAQQQTQMRTGSPLARQPLAPPPQISSHSTGVSRVTPQGTGMAGGDWLVTPTDKTRFDQVYGTIDITRKGFITGEEAVGFFGQSNLNEDQLAQIWDLADINSKGQLTRDEFAVAMYLIRQQRTRRDGTNTLPSTLPPNLIPPSMRSSHTAPAPVGAFDTATLARAPAPPAQPKSALDDLFGLTTSPSSSAPAPAQVQSAMATGGSNASRDPFSSGSPMQPGSPMAPISSQATSFGTSIKPFMPTSSFGLSLTPNKTGESTGSAPAQLQVPAPIEEDLLGDNDPEISKKLTNETTELANMSSQIGTLSKQMQDLSTKRNSTQQELTQASSQKKQLESKLAHLRTMYENEAREVRSLEQQLNTAKADTKNLQKEYVMLEATATDLRNNKNLVLTGLQADQQENASLKEKIRAVNAETTAIKPQLEKLKSEARQQKGLVAINKKQLSTNEGERDKLKSEAEELSKSNEEMSRQIGAGSPASTSAQVASPTLSTTSANNPFFRRTASTDVVGTFGSPPPVKSVSDNAFNDIFGPFPLSATSTPPPTSFKKAETTSTTSPFATPGSASPQLSRQAPATSGAEPPAPAESNQITSSFLPIREPADSISSSRQVSPPASRIGFADATPTEPSGGLRSLSPDATGRSIGSGSGVAVESDKEGPKPAATFPQENKLSIAEDMFDAPPSSSEAALNRTNTAPVDPFASMDKTNAKDAFDDAFASFGTSKAEDKSAFDSAFAGFGSSSDKGSDGGPAGKTVAAFNTEFPPISEIEGNDESDSDSDKGGFDDDFAPATSSPNTKSKEKTGGDAVAGATTGAPASSPATEETPKSETSTITSMPSTNAAPAPTALTSTTSTAPNMENIFSNNNNPPSVTPTTAQHGPSGSVDSTSNKKPSTPFDELDDEFEGLEDAKEGSADDEYANISRSGLDDFNPVFDSSPPPSQAKSESTAFGAESSFDFANVSEGSSGQLGSARGHAQQHAQGQGQAVTLGGTALAAVAPPAQSGDSKAPISPDNQDWEALFASLDSPGSDGTATATARAPAATAESVGGPGSAAAGTGSEKPAAIGRALTEEGLHDEPTLKQLVSMGYERSDALAALEKSNYDAERVSTASKLSSPVVVPKVFEEDVKKESSSAEQGICQKQDRKPKEKESDDGSWWS</sequence>
<feature type="compositionally biased region" description="Low complexity" evidence="12">
    <location>
        <begin position="1007"/>
        <end position="1016"/>
    </location>
</feature>
<comment type="subcellular location">
    <subcellularLocation>
        <location evidence="3">Cell membrane</location>
        <topology evidence="3">Peripheral membrane protein</topology>
        <orientation evidence="3">Cytoplasmic side</orientation>
    </subcellularLocation>
    <subcellularLocation>
        <location evidence="2">Cytoplasm</location>
        <location evidence="2">Cytoskeleton</location>
        <location evidence="2">Actin patch</location>
    </subcellularLocation>
    <subcellularLocation>
        <location evidence="1">Endosome membrane</location>
        <topology evidence="1">Peripheral membrane protein</topology>
        <orientation evidence="1">Cytoplasmic side</orientation>
    </subcellularLocation>
</comment>
<feature type="region of interest" description="Disordered" evidence="12">
    <location>
        <begin position="717"/>
        <end position="774"/>
    </location>
</feature>
<dbReference type="GO" id="GO:0003779">
    <property type="term" value="F:actin binding"/>
    <property type="evidence" value="ECO:0007669"/>
    <property type="project" value="UniProtKB-KW"/>
</dbReference>
<feature type="compositionally biased region" description="Pro residues" evidence="12">
    <location>
        <begin position="113"/>
        <end position="127"/>
    </location>
</feature>
<dbReference type="PANTHER" id="PTHR11216:SF170">
    <property type="entry name" value="DYNAMIN ASSOCIATED PROTEIN 160, ISOFORM D"/>
    <property type="match status" value="1"/>
</dbReference>
<feature type="compositionally biased region" description="Basic and acidic residues" evidence="12">
    <location>
        <begin position="1340"/>
        <end position="1349"/>
    </location>
</feature>
<feature type="compositionally biased region" description="Polar residues" evidence="12">
    <location>
        <begin position="754"/>
        <end position="774"/>
    </location>
</feature>
<evidence type="ECO:0000256" key="12">
    <source>
        <dbReference type="SAM" id="MobiDB-lite"/>
    </source>
</evidence>
<dbReference type="PROSITE" id="PS50031">
    <property type="entry name" value="EH"/>
    <property type="match status" value="3"/>
</dbReference>
<feature type="compositionally biased region" description="Basic and acidic residues" evidence="12">
    <location>
        <begin position="1412"/>
        <end position="1423"/>
    </location>
</feature>
<comment type="subunit">
    <text evidence="4">Component of the PAN1 actin cytoskeleton-regulatory complex.</text>
</comment>
<dbReference type="SMART" id="SM00165">
    <property type="entry name" value="UBA"/>
    <property type="match status" value="1"/>
</dbReference>
<feature type="region of interest" description="Disordered" evidence="12">
    <location>
        <begin position="805"/>
        <end position="976"/>
    </location>
</feature>
<evidence type="ECO:0000256" key="4">
    <source>
        <dbReference type="ARBA" id="ARBA00011159"/>
    </source>
</evidence>
<evidence type="ECO:0000256" key="6">
    <source>
        <dbReference type="ARBA" id="ARBA00022753"/>
    </source>
</evidence>
<proteinExistence type="predicted"/>
<feature type="compositionally biased region" description="Polar residues" evidence="12">
    <location>
        <begin position="303"/>
        <end position="317"/>
    </location>
</feature>
<feature type="domain" description="EH" evidence="14">
    <location>
        <begin position="164"/>
        <end position="255"/>
    </location>
</feature>
<feature type="region of interest" description="Disordered" evidence="12">
    <location>
        <begin position="1396"/>
        <end position="1429"/>
    </location>
</feature>
<dbReference type="SMART" id="SM00027">
    <property type="entry name" value="EH"/>
    <property type="match status" value="3"/>
</dbReference>
<dbReference type="Pfam" id="PF00627">
    <property type="entry name" value="UBA"/>
    <property type="match status" value="1"/>
</dbReference>
<feature type="compositionally biased region" description="Low complexity" evidence="12">
    <location>
        <begin position="1135"/>
        <end position="1147"/>
    </location>
</feature>
<dbReference type="Pfam" id="PF12763">
    <property type="entry name" value="EH"/>
    <property type="match status" value="3"/>
</dbReference>
<keyword evidence="8" id="KW-0009">Actin-binding</keyword>
<feature type="compositionally biased region" description="Polar residues" evidence="12">
    <location>
        <begin position="505"/>
        <end position="514"/>
    </location>
</feature>
<evidence type="ECO:0000313" key="17">
    <source>
        <dbReference type="Proteomes" id="UP001201980"/>
    </source>
</evidence>
<feature type="compositionally biased region" description="Low complexity" evidence="12">
    <location>
        <begin position="1303"/>
        <end position="1330"/>
    </location>
</feature>
<feature type="compositionally biased region" description="Low complexity" evidence="12">
    <location>
        <begin position="1077"/>
        <end position="1094"/>
    </location>
</feature>
<evidence type="ECO:0000256" key="5">
    <source>
        <dbReference type="ARBA" id="ARBA00022583"/>
    </source>
</evidence>
<evidence type="ECO:0000256" key="8">
    <source>
        <dbReference type="ARBA" id="ARBA00023203"/>
    </source>
</evidence>
<dbReference type="InterPro" id="IPR000261">
    <property type="entry name" value="EH_dom"/>
</dbReference>
<evidence type="ECO:0000256" key="7">
    <source>
        <dbReference type="ARBA" id="ARBA00023054"/>
    </source>
</evidence>
<feature type="coiled-coil region" evidence="11">
    <location>
        <begin position="581"/>
        <end position="692"/>
    </location>
</feature>
<dbReference type="GO" id="GO:0016197">
    <property type="term" value="P:endosomal transport"/>
    <property type="evidence" value="ECO:0007669"/>
    <property type="project" value="TreeGrafter"/>
</dbReference>
<dbReference type="PROSITE" id="PS50222">
    <property type="entry name" value="EF_HAND_2"/>
    <property type="match status" value="1"/>
</dbReference>
<feature type="domain" description="UBA" evidence="13">
    <location>
        <begin position="1345"/>
        <end position="1378"/>
    </location>
</feature>
<evidence type="ECO:0000259" key="15">
    <source>
        <dbReference type="PROSITE" id="PS50222"/>
    </source>
</evidence>
<evidence type="ECO:0000256" key="9">
    <source>
        <dbReference type="ARBA" id="ARBA00023212"/>
    </source>
</evidence>
<feature type="compositionally biased region" description="Low complexity" evidence="12">
    <location>
        <begin position="1106"/>
        <end position="1128"/>
    </location>
</feature>
<feature type="domain" description="EH" evidence="14">
    <location>
        <begin position="331"/>
        <end position="424"/>
    </location>
</feature>
<gene>
    <name evidence="16" type="ORF">MKZ38_002332</name>
</gene>
<feature type="region of interest" description="Disordered" evidence="12">
    <location>
        <begin position="443"/>
        <end position="516"/>
    </location>
</feature>
<feature type="compositionally biased region" description="Polar residues" evidence="12">
    <location>
        <begin position="276"/>
        <end position="288"/>
    </location>
</feature>
<dbReference type="GO" id="GO:0010008">
    <property type="term" value="C:endosome membrane"/>
    <property type="evidence" value="ECO:0007669"/>
    <property type="project" value="UniProtKB-SubCell"/>
</dbReference>
<feature type="region of interest" description="Disordered" evidence="12">
    <location>
        <begin position="1007"/>
        <end position="1349"/>
    </location>
</feature>
<reference evidence="16" key="1">
    <citation type="submission" date="2022-07" db="EMBL/GenBank/DDBJ databases">
        <title>Draft genome sequence of Zalerion maritima ATCC 34329, a (micro)plastics degrading marine fungus.</title>
        <authorList>
            <person name="Paco A."/>
            <person name="Goncalves M.F.M."/>
            <person name="Rocha-Santos T.A.P."/>
            <person name="Alves A."/>
        </authorList>
    </citation>
    <scope>NUCLEOTIDE SEQUENCE</scope>
    <source>
        <strain evidence="16">ATCC 34329</strain>
    </source>
</reference>
<comment type="caution">
    <text evidence="16">The sequence shown here is derived from an EMBL/GenBank/DDBJ whole genome shotgun (WGS) entry which is preliminary data.</text>
</comment>
<evidence type="ECO:0000313" key="16">
    <source>
        <dbReference type="EMBL" id="KAJ2906253.1"/>
    </source>
</evidence>
<feature type="compositionally biased region" description="Polar residues" evidence="12">
    <location>
        <begin position="827"/>
        <end position="850"/>
    </location>
</feature>
<feature type="region of interest" description="Disordered" evidence="12">
    <location>
        <begin position="402"/>
        <end position="431"/>
    </location>
</feature>
<feature type="region of interest" description="Disordered" evidence="12">
    <location>
        <begin position="92"/>
        <end position="150"/>
    </location>
</feature>
<dbReference type="InterPro" id="IPR009060">
    <property type="entry name" value="UBA-like_sf"/>
</dbReference>
<feature type="compositionally biased region" description="Polar residues" evidence="12">
    <location>
        <begin position="1148"/>
        <end position="1164"/>
    </location>
</feature>
<feature type="domain" description="EF-hand" evidence="15">
    <location>
        <begin position="364"/>
        <end position="399"/>
    </location>
</feature>
<dbReference type="Gene3D" id="1.10.238.10">
    <property type="entry name" value="EF-hand"/>
    <property type="match status" value="3"/>
</dbReference>
<keyword evidence="5" id="KW-0254">Endocytosis</keyword>
<feature type="domain" description="EH" evidence="14">
    <location>
        <begin position="20"/>
        <end position="96"/>
    </location>
</feature>
<feature type="compositionally biased region" description="Low complexity" evidence="12">
    <location>
        <begin position="1245"/>
        <end position="1257"/>
    </location>
</feature>